<feature type="chain" id="PRO_5016240111" evidence="8">
    <location>
        <begin position="21"/>
        <end position="551"/>
    </location>
</feature>
<dbReference type="Gene3D" id="1.10.101.10">
    <property type="entry name" value="PGBD-like superfamily/PGBD"/>
    <property type="match status" value="1"/>
</dbReference>
<dbReference type="InterPro" id="IPR002477">
    <property type="entry name" value="Peptidoglycan-bd-like"/>
</dbReference>
<accession>A0A2Z4ILF9</accession>
<evidence type="ECO:0000259" key="9">
    <source>
        <dbReference type="PROSITE" id="PS52029"/>
    </source>
</evidence>
<dbReference type="InterPro" id="IPR052905">
    <property type="entry name" value="LD-transpeptidase_YkuD-like"/>
</dbReference>
<keyword evidence="5 7" id="KW-0573">Peptidoglycan synthesis</keyword>
<dbReference type="SUPFAM" id="SSF141523">
    <property type="entry name" value="L,D-transpeptidase catalytic domain-like"/>
    <property type="match status" value="1"/>
</dbReference>
<keyword evidence="11" id="KW-1185">Reference proteome</keyword>
<dbReference type="InterPro" id="IPR038063">
    <property type="entry name" value="Transpep_catalytic_dom"/>
</dbReference>
<evidence type="ECO:0000256" key="6">
    <source>
        <dbReference type="ARBA" id="ARBA00023316"/>
    </source>
</evidence>
<dbReference type="InterPro" id="IPR036366">
    <property type="entry name" value="PGBDSf"/>
</dbReference>
<dbReference type="Proteomes" id="UP000248688">
    <property type="component" value="Chromosome"/>
</dbReference>
<protein>
    <submittedName>
        <fullName evidence="10">Murein L,D-transpeptidase</fullName>
    </submittedName>
</protein>
<evidence type="ECO:0000256" key="4">
    <source>
        <dbReference type="ARBA" id="ARBA00022960"/>
    </source>
</evidence>
<dbReference type="OrthoDB" id="9778545at2"/>
<dbReference type="CDD" id="cd16913">
    <property type="entry name" value="YkuD_like"/>
    <property type="match status" value="1"/>
</dbReference>
<dbReference type="PANTHER" id="PTHR41533">
    <property type="entry name" value="L,D-TRANSPEPTIDASE HI_1667-RELATED"/>
    <property type="match status" value="1"/>
</dbReference>
<dbReference type="PROSITE" id="PS52029">
    <property type="entry name" value="LD_TPASE"/>
    <property type="match status" value="1"/>
</dbReference>
<dbReference type="GO" id="GO:0008360">
    <property type="term" value="P:regulation of cell shape"/>
    <property type="evidence" value="ECO:0007669"/>
    <property type="project" value="UniProtKB-UniRule"/>
</dbReference>
<feature type="active site" description="Nucleophile" evidence="7">
    <location>
        <position position="472"/>
    </location>
</feature>
<comment type="similarity">
    <text evidence="2">Belongs to the YkuD family.</text>
</comment>
<dbReference type="Gene3D" id="2.40.440.10">
    <property type="entry name" value="L,D-transpeptidase catalytic domain-like"/>
    <property type="match status" value="1"/>
</dbReference>
<dbReference type="GO" id="GO:0071555">
    <property type="term" value="P:cell wall organization"/>
    <property type="evidence" value="ECO:0007669"/>
    <property type="project" value="UniProtKB-UniRule"/>
</dbReference>
<sequence>MKKLIWLGCFMSLFYCTAAAQVMSSTTEVSLEIRNILESFAPDKTAQVGEQHFHHPDLLIAFYSNRQFEPVWVNDGKWHDLASDLLVQIEESKYDGLLPASYHLSAIKEVISLDKQQSIDNGHPVHQAYVDLLLADAYFGLANDLYLGKVVQKGLQNSWEITPKRVKVDFGEAMKRGLESGDISKSLEDFWPRYKVYRSMRKSMKEFYEMDESLEEKWEKVGGKTLKVNEENKSVPAIRERLIYWNDLLSYTVPNEELYDSTMLAGVMHFQKRNGLDADGVIGKDTYTALNASPADMVKKIAVNMERMRWLPDTLLEGRFVMVNIANFQLDYLENNGLDTVFTSRVIVGKEYHTTPVFNGEMAYIVLSPTWTVPSSIIKREMIPKIRKDANYLNRNRLKILTYSGKEVSPSSIDWSKASSGNFPYMIRQSPGPSNSLGQAKFIFPNKHNVYIHDTPSKSLFSKDLRAFSHGCIRIQQPAEFAEILLEDDSKWDMQRIREAMDKGKETTVMLKEKVPVVLIYLTFWADPSGKAHFRKDIYERDDAIAKALLN</sequence>
<dbReference type="PANTHER" id="PTHR41533:SF2">
    <property type="entry name" value="BLR7131 PROTEIN"/>
    <property type="match status" value="1"/>
</dbReference>
<dbReference type="UniPathway" id="UPA00219"/>
<feature type="domain" description="L,D-TPase catalytic" evidence="9">
    <location>
        <begin position="319"/>
        <end position="510"/>
    </location>
</feature>
<evidence type="ECO:0000256" key="2">
    <source>
        <dbReference type="ARBA" id="ARBA00005992"/>
    </source>
</evidence>
<comment type="pathway">
    <text evidence="1 7">Cell wall biogenesis; peptidoglycan biosynthesis.</text>
</comment>
<dbReference type="EMBL" id="CP030041">
    <property type="protein sequence ID" value="AWW31567.1"/>
    <property type="molecule type" value="Genomic_DNA"/>
</dbReference>
<evidence type="ECO:0000256" key="3">
    <source>
        <dbReference type="ARBA" id="ARBA00022679"/>
    </source>
</evidence>
<dbReference type="Pfam" id="PF20142">
    <property type="entry name" value="Scaffold"/>
    <property type="match status" value="1"/>
</dbReference>
<evidence type="ECO:0000256" key="8">
    <source>
        <dbReference type="SAM" id="SignalP"/>
    </source>
</evidence>
<dbReference type="AlphaFoldDB" id="A0A2Z4ILF9"/>
<dbReference type="InterPro" id="IPR045380">
    <property type="entry name" value="LD_TPept_scaffold_dom"/>
</dbReference>
<dbReference type="GO" id="GO:0004180">
    <property type="term" value="F:carboxypeptidase activity"/>
    <property type="evidence" value="ECO:0007669"/>
    <property type="project" value="UniProtKB-ARBA"/>
</dbReference>
<keyword evidence="8" id="KW-0732">Signal</keyword>
<dbReference type="KEGG" id="est:DN752_16340"/>
<evidence type="ECO:0000256" key="5">
    <source>
        <dbReference type="ARBA" id="ARBA00022984"/>
    </source>
</evidence>
<proteinExistence type="inferred from homology"/>
<dbReference type="InterPro" id="IPR036365">
    <property type="entry name" value="PGBD-like_sf"/>
</dbReference>
<dbReference type="InterPro" id="IPR005490">
    <property type="entry name" value="LD_TPept_cat_dom"/>
</dbReference>
<gene>
    <name evidence="10" type="ORF">DN752_16340</name>
</gene>
<dbReference type="GO" id="GO:0016740">
    <property type="term" value="F:transferase activity"/>
    <property type="evidence" value="ECO:0007669"/>
    <property type="project" value="UniProtKB-KW"/>
</dbReference>
<dbReference type="RefSeq" id="WP_112784942.1">
    <property type="nucleotide sequence ID" value="NZ_CP030041.1"/>
</dbReference>
<keyword evidence="6 7" id="KW-0961">Cell wall biogenesis/degradation</keyword>
<evidence type="ECO:0000313" key="10">
    <source>
        <dbReference type="EMBL" id="AWW31567.1"/>
    </source>
</evidence>
<reference evidence="10 11" key="1">
    <citation type="submission" date="2018-06" db="EMBL/GenBank/DDBJ databases">
        <title>Echinicola strongylocentroti sp. nov., isolated from a sea urchin Strongylocentrotus intermedius.</title>
        <authorList>
            <person name="Bae S.S."/>
        </authorList>
    </citation>
    <scope>NUCLEOTIDE SEQUENCE [LARGE SCALE GENOMIC DNA]</scope>
    <source>
        <strain evidence="10 11">MEBiC08714</strain>
    </source>
</reference>
<keyword evidence="3" id="KW-0808">Transferase</keyword>
<feature type="active site" description="Proton donor/acceptor" evidence="7">
    <location>
        <position position="453"/>
    </location>
</feature>
<evidence type="ECO:0000313" key="11">
    <source>
        <dbReference type="Proteomes" id="UP000248688"/>
    </source>
</evidence>
<evidence type="ECO:0000256" key="7">
    <source>
        <dbReference type="PROSITE-ProRule" id="PRU01373"/>
    </source>
</evidence>
<evidence type="ECO:0000256" key="1">
    <source>
        <dbReference type="ARBA" id="ARBA00004752"/>
    </source>
</evidence>
<dbReference type="Pfam" id="PF03734">
    <property type="entry name" value="YkuD"/>
    <property type="match status" value="1"/>
</dbReference>
<dbReference type="GO" id="GO:0009252">
    <property type="term" value="P:peptidoglycan biosynthetic process"/>
    <property type="evidence" value="ECO:0007669"/>
    <property type="project" value="UniProtKB-UniPathway"/>
</dbReference>
<organism evidence="10 11">
    <name type="scientific">Echinicola strongylocentroti</name>
    <dbReference type="NCBI Taxonomy" id="1795355"/>
    <lineage>
        <taxon>Bacteria</taxon>
        <taxon>Pseudomonadati</taxon>
        <taxon>Bacteroidota</taxon>
        <taxon>Cytophagia</taxon>
        <taxon>Cytophagales</taxon>
        <taxon>Cyclobacteriaceae</taxon>
        <taxon>Echinicola</taxon>
    </lineage>
</organism>
<keyword evidence="4 7" id="KW-0133">Cell shape</keyword>
<feature type="signal peptide" evidence="8">
    <location>
        <begin position="1"/>
        <end position="20"/>
    </location>
</feature>
<dbReference type="Pfam" id="PF01471">
    <property type="entry name" value="PG_binding_1"/>
    <property type="match status" value="1"/>
</dbReference>
<dbReference type="SUPFAM" id="SSF47090">
    <property type="entry name" value="PGBD-like"/>
    <property type="match status" value="1"/>
</dbReference>
<name>A0A2Z4ILF9_9BACT</name>